<organism evidence="6 7">
    <name type="scientific">Micromonospora globbae</name>
    <dbReference type="NCBI Taxonomy" id="1894969"/>
    <lineage>
        <taxon>Bacteria</taxon>
        <taxon>Bacillati</taxon>
        <taxon>Actinomycetota</taxon>
        <taxon>Actinomycetes</taxon>
        <taxon>Micromonosporales</taxon>
        <taxon>Micromonosporaceae</taxon>
        <taxon>Micromonospora</taxon>
    </lineage>
</organism>
<keyword evidence="2 3" id="KW-0238">DNA-binding</keyword>
<evidence type="ECO:0000256" key="2">
    <source>
        <dbReference type="ARBA" id="ARBA00023125"/>
    </source>
</evidence>
<reference evidence="6 7" key="1">
    <citation type="journal article" date="2018" name="Int. J. Syst. Evol. Microbiol.">
        <title>Micromonospora globbae sp. nov., an endophytic actinomycete isolated from roots of Globba winitii C. H. Wright.</title>
        <authorList>
            <person name="Kuncharoen N."/>
            <person name="Pittayakhajonwut P."/>
            <person name="Tanasupawat S."/>
        </authorList>
    </citation>
    <scope>NUCLEOTIDE SEQUENCE [LARGE SCALE GENOMIC DNA]</scope>
    <source>
        <strain evidence="6 7">WPS1-2</strain>
    </source>
</reference>
<dbReference type="SMART" id="SM00862">
    <property type="entry name" value="Trans_reg_C"/>
    <property type="match status" value="1"/>
</dbReference>
<dbReference type="SMART" id="SM00028">
    <property type="entry name" value="TPR"/>
    <property type="match status" value="4"/>
</dbReference>
<dbReference type="GO" id="GO:0003677">
    <property type="term" value="F:DNA binding"/>
    <property type="evidence" value="ECO:0007669"/>
    <property type="project" value="UniProtKB-UniRule"/>
</dbReference>
<dbReference type="Gene3D" id="3.40.50.300">
    <property type="entry name" value="P-loop containing nucleotide triphosphate hydrolases"/>
    <property type="match status" value="1"/>
</dbReference>
<dbReference type="InterPro" id="IPR036388">
    <property type="entry name" value="WH-like_DNA-bd_sf"/>
</dbReference>
<dbReference type="InterPro" id="IPR001867">
    <property type="entry name" value="OmpR/PhoB-type_DNA-bd"/>
</dbReference>
<evidence type="ECO:0000313" key="6">
    <source>
        <dbReference type="EMBL" id="RKF24049.1"/>
    </source>
</evidence>
<gene>
    <name evidence="6" type="ORF">D7I43_28365</name>
</gene>
<dbReference type="GO" id="GO:0000160">
    <property type="term" value="P:phosphorelay signal transduction system"/>
    <property type="evidence" value="ECO:0007669"/>
    <property type="project" value="InterPro"/>
</dbReference>
<dbReference type="SUPFAM" id="SSF46894">
    <property type="entry name" value="C-terminal effector domain of the bipartite response regulators"/>
    <property type="match status" value="1"/>
</dbReference>
<dbReference type="Pfam" id="PF25872">
    <property type="entry name" value="HTH_77"/>
    <property type="match status" value="1"/>
</dbReference>
<feature type="DNA-binding region" description="OmpR/PhoB-type" evidence="3">
    <location>
        <begin position="1"/>
        <end position="96"/>
    </location>
</feature>
<evidence type="ECO:0000256" key="3">
    <source>
        <dbReference type="PROSITE-ProRule" id="PRU01091"/>
    </source>
</evidence>
<dbReference type="Proteomes" id="UP000285744">
    <property type="component" value="Unassembled WGS sequence"/>
</dbReference>
<protein>
    <submittedName>
        <fullName evidence="6">AfsR/SARP family transcriptional regulator</fullName>
    </submittedName>
</protein>
<proteinExistence type="inferred from homology"/>
<dbReference type="Gene3D" id="1.10.10.10">
    <property type="entry name" value="Winged helix-like DNA-binding domain superfamily/Winged helix DNA-binding domain"/>
    <property type="match status" value="1"/>
</dbReference>
<dbReference type="GO" id="GO:0006355">
    <property type="term" value="P:regulation of DNA-templated transcription"/>
    <property type="evidence" value="ECO:0007669"/>
    <property type="project" value="InterPro"/>
</dbReference>
<dbReference type="PANTHER" id="PTHR47691">
    <property type="entry name" value="REGULATOR-RELATED"/>
    <property type="match status" value="1"/>
</dbReference>
<dbReference type="InterPro" id="IPR027417">
    <property type="entry name" value="P-loop_NTPase"/>
</dbReference>
<dbReference type="Gene3D" id="1.25.40.10">
    <property type="entry name" value="Tetratricopeptide repeat domain"/>
    <property type="match status" value="2"/>
</dbReference>
<dbReference type="EMBL" id="RAQQ01000028">
    <property type="protein sequence ID" value="RKF24049.1"/>
    <property type="molecule type" value="Genomic_DNA"/>
</dbReference>
<feature type="region of interest" description="Disordered" evidence="4">
    <location>
        <begin position="1043"/>
        <end position="1063"/>
    </location>
</feature>
<dbReference type="PANTHER" id="PTHR47691:SF3">
    <property type="entry name" value="HTH-TYPE TRANSCRIPTIONAL REGULATOR RV0890C-RELATED"/>
    <property type="match status" value="1"/>
</dbReference>
<evidence type="ECO:0000259" key="5">
    <source>
        <dbReference type="PROSITE" id="PS51755"/>
    </source>
</evidence>
<dbReference type="SUPFAM" id="SSF48452">
    <property type="entry name" value="TPR-like"/>
    <property type="match status" value="3"/>
</dbReference>
<dbReference type="RefSeq" id="WP_120331649.1">
    <property type="nucleotide sequence ID" value="NZ_RAQQ01000028.1"/>
</dbReference>
<dbReference type="SMART" id="SM01043">
    <property type="entry name" value="BTAD"/>
    <property type="match status" value="1"/>
</dbReference>
<dbReference type="CDD" id="cd15831">
    <property type="entry name" value="BTAD"/>
    <property type="match status" value="1"/>
</dbReference>
<dbReference type="InterPro" id="IPR016032">
    <property type="entry name" value="Sig_transdc_resp-reg_C-effctor"/>
</dbReference>
<dbReference type="Pfam" id="PF00486">
    <property type="entry name" value="Trans_reg_C"/>
    <property type="match status" value="1"/>
</dbReference>
<dbReference type="InterPro" id="IPR011990">
    <property type="entry name" value="TPR-like_helical_dom_sf"/>
</dbReference>
<comment type="caution">
    <text evidence="6">The sequence shown here is derived from an EMBL/GenBank/DDBJ whole genome shotgun (WGS) entry which is preliminary data.</text>
</comment>
<accession>A0A420ETT4</accession>
<dbReference type="PROSITE" id="PS51755">
    <property type="entry name" value="OMPR_PHOB"/>
    <property type="match status" value="1"/>
</dbReference>
<dbReference type="InterPro" id="IPR058852">
    <property type="entry name" value="HTH_77"/>
</dbReference>
<evidence type="ECO:0000256" key="1">
    <source>
        <dbReference type="ARBA" id="ARBA00005820"/>
    </source>
</evidence>
<evidence type="ECO:0000256" key="4">
    <source>
        <dbReference type="SAM" id="MobiDB-lite"/>
    </source>
</evidence>
<sequence>MRFGVLGPLAVWTGDGRPVRIPELKVRALLADLLAHEGRAVSSDRLIDDLWTEQLPRNPINALQTRVSQLRRALDSVEPGTRQLVVSQPPGYLLRVDSAATDVGQFQALTAQARTTDDLRVRADLLADALALWRGPAYADFADEQFVRPVAARLDEERLLALEEHAEVRLELGEHNQLVAELGDLVARHPLRERLRAVHLRALYRAGRQSEALAGYAELREHLADQLGLDPSPPLVALHEAILKHDPALDSMAPTTTAARHRTNLPAALTNLVGRAEAVVGVRELLESGRLVTLTGPGGVGKTQLALEVARAVSVTFPDGARLVELAGLDRASGNSRAAVADVVAAVLDIRDDVTSHVAGDPLEQLTGALQPKRLLLVLDNCEHVVEPVAALAEALLRAAPDVRILATSQEPLAIAGEQLWTVPPLALPPPSVEPADMGRFSAVELFVTRAAAAAPGFTLGPDNAAAVTAICRRLDGIPLALELAATRVRALGVHELAARLDDRFRVLVSGRRGGPARQQTLRAMIDWSWELLSEPERVILRRLAVHADGCTLAAAEQVGAEVGIDVLALLARLVDRSLVSMVDGMDGPRYWLLESVRDYCVERLHQAGEHDEIRRRHLRYYTHLAERAQPHLHGPGQRRWLECLDRERANLRTALETAVRSADADSATRLVSALAWYWVLRGRLTEACRSLDLVLGIRADPRTAAWRAGMALMLNAGADPAAHTEGASYESIADPRARARAQWFLAYARRGFTDLAGTSDLLDQALKSFRDLDDDWGTAAALSLRATISRARGELTDAQRDAMESQARFRELGDRWGQVKATNTLAELAEIRGDYSQAAHLHREGVRMAEELSLWGEMSFRLSGLGRIALLTGDFTAADEFHERAMRIAAGQYNKVAEHFAEVGLALSARRQGRYELVEDRLAKWVDWLRGVDGEPGLALVLAELGFAAEQSGDAESALHLHEQSLVSARKIGDPRAVALAIEGLAGAHSLAGNAAHAAHLLVTATALRESVGAPLPRGERGDVDRIIARLREALGDEMFAAMNEQNPPPDPTGRAAPTLSP</sequence>
<dbReference type="OrthoDB" id="33864at2"/>
<dbReference type="Pfam" id="PF03704">
    <property type="entry name" value="BTAD"/>
    <property type="match status" value="1"/>
</dbReference>
<evidence type="ECO:0000313" key="7">
    <source>
        <dbReference type="Proteomes" id="UP000285744"/>
    </source>
</evidence>
<dbReference type="PRINTS" id="PR00364">
    <property type="entry name" value="DISEASERSIST"/>
</dbReference>
<dbReference type="InterPro" id="IPR005158">
    <property type="entry name" value="BTAD"/>
</dbReference>
<comment type="similarity">
    <text evidence="1">Belongs to the AfsR/DnrI/RedD regulatory family.</text>
</comment>
<dbReference type="InterPro" id="IPR019734">
    <property type="entry name" value="TPR_rpt"/>
</dbReference>
<dbReference type="AlphaFoldDB" id="A0A420ETT4"/>
<dbReference type="SUPFAM" id="SSF52540">
    <property type="entry name" value="P-loop containing nucleoside triphosphate hydrolases"/>
    <property type="match status" value="1"/>
</dbReference>
<name>A0A420ETT4_9ACTN</name>
<feature type="domain" description="OmpR/PhoB-type" evidence="5">
    <location>
        <begin position="1"/>
        <end position="96"/>
    </location>
</feature>